<proteinExistence type="predicted"/>
<feature type="compositionally biased region" description="Polar residues" evidence="1">
    <location>
        <begin position="393"/>
        <end position="406"/>
    </location>
</feature>
<dbReference type="EMBL" id="JBJQOH010000003">
    <property type="protein sequence ID" value="KAL3695102.1"/>
    <property type="molecule type" value="Genomic_DNA"/>
</dbReference>
<gene>
    <name evidence="2" type="ORF">R1sor_008753</name>
</gene>
<accession>A0ABD3HUB3</accession>
<protein>
    <submittedName>
        <fullName evidence="2">Uncharacterized protein</fullName>
    </submittedName>
</protein>
<keyword evidence="3" id="KW-1185">Reference proteome</keyword>
<evidence type="ECO:0000313" key="2">
    <source>
        <dbReference type="EMBL" id="KAL3695102.1"/>
    </source>
</evidence>
<organism evidence="2 3">
    <name type="scientific">Riccia sorocarpa</name>
    <dbReference type="NCBI Taxonomy" id="122646"/>
    <lineage>
        <taxon>Eukaryota</taxon>
        <taxon>Viridiplantae</taxon>
        <taxon>Streptophyta</taxon>
        <taxon>Embryophyta</taxon>
        <taxon>Marchantiophyta</taxon>
        <taxon>Marchantiopsida</taxon>
        <taxon>Marchantiidae</taxon>
        <taxon>Marchantiales</taxon>
        <taxon>Ricciaceae</taxon>
        <taxon>Riccia</taxon>
    </lineage>
</organism>
<dbReference type="AlphaFoldDB" id="A0ABD3HUB3"/>
<dbReference type="Proteomes" id="UP001633002">
    <property type="component" value="Unassembled WGS sequence"/>
</dbReference>
<comment type="caution">
    <text evidence="2">The sequence shown here is derived from an EMBL/GenBank/DDBJ whole genome shotgun (WGS) entry which is preliminary data.</text>
</comment>
<evidence type="ECO:0000313" key="3">
    <source>
        <dbReference type="Proteomes" id="UP001633002"/>
    </source>
</evidence>
<name>A0ABD3HUB3_9MARC</name>
<sequence>MGHYRPPRPRLHEDPMRGVEILYNAIGKIKEGKFRGFSHWTKGVPTPAVHAQRRMGRLRALNKGVEPRLGYSIYEARNHSRYVHAMVDRIELLHTPRVRSKDSANVNMNPVFLRRPLRKEPKMRVQVERMMQTPWKKKKKKKNQGDEATSATPTDPPMKEPISLPKVVRKHRSGEVLVREDTPLCYTPRSETKLIDGTHLCDRNQYNDAKWRKKHFKGEDVERVKRDYREVMRSPHSPATLTKKTWHPPQLPIPTYDPLWNVDMRLADLPSDLQATPSHHTLDDPVRPSSLRKAEQNAFMEPVNWSPRPPQMTVTCNTPRTGPCNTPRTPYPGKYSISPRTPRRPECSSLKHVHLADLKAKTVDSLGPELSHRYGERLRSLPLVAVPNLNLETQTNPSVGTQTSFPSRPANLSPIPEIRSESPISPVFKDFQPYKSSVAGGRAQNPASEAPAPDSPVPVLSKYKPEDEPPWTQDSCCSTP</sequence>
<reference evidence="2 3" key="1">
    <citation type="submission" date="2024-09" db="EMBL/GenBank/DDBJ databases">
        <title>Chromosome-scale assembly of Riccia sorocarpa.</title>
        <authorList>
            <person name="Paukszto L."/>
        </authorList>
    </citation>
    <scope>NUCLEOTIDE SEQUENCE [LARGE SCALE GENOMIC DNA]</scope>
    <source>
        <strain evidence="2">LP-2024</strain>
        <tissue evidence="2">Aerial parts of the thallus</tissue>
    </source>
</reference>
<feature type="region of interest" description="Disordered" evidence="1">
    <location>
        <begin position="393"/>
        <end position="480"/>
    </location>
</feature>
<feature type="compositionally biased region" description="Polar residues" evidence="1">
    <location>
        <begin position="316"/>
        <end position="328"/>
    </location>
</feature>
<feature type="region of interest" description="Disordered" evidence="1">
    <location>
        <begin position="316"/>
        <end position="346"/>
    </location>
</feature>
<evidence type="ECO:0000256" key="1">
    <source>
        <dbReference type="SAM" id="MobiDB-lite"/>
    </source>
</evidence>
<feature type="region of interest" description="Disordered" evidence="1">
    <location>
        <begin position="131"/>
        <end position="162"/>
    </location>
</feature>